<dbReference type="PANTHER" id="PTHR13390">
    <property type="entry name" value="LIPASE"/>
    <property type="match status" value="1"/>
</dbReference>
<keyword evidence="5" id="KW-0812">Transmembrane</keyword>
<keyword evidence="5" id="KW-1133">Transmembrane helix</keyword>
<dbReference type="InterPro" id="IPR029058">
    <property type="entry name" value="AB_hydrolase_fold"/>
</dbReference>
<evidence type="ECO:0000313" key="6">
    <source>
        <dbReference type="EMBL" id="GMM37236.1"/>
    </source>
</evidence>
<dbReference type="AlphaFoldDB" id="A0AAV5QRR8"/>
<dbReference type="SUPFAM" id="SSF53474">
    <property type="entry name" value="alpha/beta-Hydrolases"/>
    <property type="match status" value="1"/>
</dbReference>
<dbReference type="InterPro" id="IPR019363">
    <property type="entry name" value="LDAH"/>
</dbReference>
<evidence type="ECO:0000256" key="2">
    <source>
        <dbReference type="ARBA" id="ARBA00008300"/>
    </source>
</evidence>
<keyword evidence="5" id="KW-0472">Membrane</keyword>
<sequence>MPLKPFLGAYKFSKHPVSIYHIPVEKPRGPLLVFIPGNPGIVDFYVPYLNQLHTNFQLETLCISHISHDCSSMEDGDLGFKNSLKKIVTGKNSDIYGLDTQISSKIEIINNFLEHQNGDLNSPKVGNSRDVIVFGHSVGSYMVQRVVNQLSPKASVKFVGLVFPTIIDIGKSDSGVSLTRATKLLPNLHNYVSFFTLLFMFLPSAMISWMIRSVMRPAGDAETTVKCVKKLVCHPLVVRQALGLGKEEMGVIKRDLDFNDDFFDTAKHDYKVWCFFAQNDHWVAHSTRDAIKARYFNDQDDTKHYQMCDEEEDHLKLKHSFVINHTDQFVKITSAALKRMLGI</sequence>
<dbReference type="PANTHER" id="PTHR13390:SF0">
    <property type="entry name" value="LIPID DROPLET-ASSOCIATED HYDROLASE"/>
    <property type="match status" value="1"/>
</dbReference>
<feature type="transmembrane region" description="Helical" evidence="5">
    <location>
        <begin position="191"/>
        <end position="211"/>
    </location>
</feature>
<evidence type="ECO:0000256" key="3">
    <source>
        <dbReference type="ARBA" id="ARBA00022677"/>
    </source>
</evidence>
<dbReference type="EMBL" id="BTFZ01000011">
    <property type="protein sequence ID" value="GMM37236.1"/>
    <property type="molecule type" value="Genomic_DNA"/>
</dbReference>
<dbReference type="GeneID" id="90075211"/>
<organism evidence="6 7">
    <name type="scientific">Saccharomycopsis crataegensis</name>
    <dbReference type="NCBI Taxonomy" id="43959"/>
    <lineage>
        <taxon>Eukaryota</taxon>
        <taxon>Fungi</taxon>
        <taxon>Dikarya</taxon>
        <taxon>Ascomycota</taxon>
        <taxon>Saccharomycotina</taxon>
        <taxon>Saccharomycetes</taxon>
        <taxon>Saccharomycopsidaceae</taxon>
        <taxon>Saccharomycopsis</taxon>
    </lineage>
</organism>
<evidence type="ECO:0000313" key="7">
    <source>
        <dbReference type="Proteomes" id="UP001360560"/>
    </source>
</evidence>
<dbReference type="GO" id="GO:0016298">
    <property type="term" value="F:lipase activity"/>
    <property type="evidence" value="ECO:0007669"/>
    <property type="project" value="InterPro"/>
</dbReference>
<dbReference type="GO" id="GO:0005811">
    <property type="term" value="C:lipid droplet"/>
    <property type="evidence" value="ECO:0007669"/>
    <property type="project" value="UniProtKB-SubCell"/>
</dbReference>
<reference evidence="6 7" key="1">
    <citation type="journal article" date="2023" name="Elife">
        <title>Identification of key yeast species and microbe-microbe interactions impacting larval growth of Drosophila in the wild.</title>
        <authorList>
            <person name="Mure A."/>
            <person name="Sugiura Y."/>
            <person name="Maeda R."/>
            <person name="Honda K."/>
            <person name="Sakurai N."/>
            <person name="Takahashi Y."/>
            <person name="Watada M."/>
            <person name="Katoh T."/>
            <person name="Gotoh A."/>
            <person name="Gotoh Y."/>
            <person name="Taniguchi I."/>
            <person name="Nakamura K."/>
            <person name="Hayashi T."/>
            <person name="Katayama T."/>
            <person name="Uemura T."/>
            <person name="Hattori Y."/>
        </authorList>
    </citation>
    <scope>NUCLEOTIDE SEQUENCE [LARGE SCALE GENOMIC DNA]</scope>
    <source>
        <strain evidence="6 7">SC-9</strain>
    </source>
</reference>
<dbReference type="RefSeq" id="XP_064854232.1">
    <property type="nucleotide sequence ID" value="XM_064998160.1"/>
</dbReference>
<evidence type="ECO:0000256" key="1">
    <source>
        <dbReference type="ARBA" id="ARBA00004502"/>
    </source>
</evidence>
<comment type="similarity">
    <text evidence="2">Belongs to the AB hydrolase superfamily. LDAH family.</text>
</comment>
<protein>
    <submittedName>
        <fullName evidence="6">Bifunctional triacylglycerol lipase/ester hydrolase</fullName>
    </submittedName>
</protein>
<gene>
    <name evidence="6" type="ORF">DASC09_045610</name>
</gene>
<dbReference type="Proteomes" id="UP001360560">
    <property type="component" value="Unassembled WGS sequence"/>
</dbReference>
<dbReference type="Pfam" id="PF10230">
    <property type="entry name" value="LIDHydrolase"/>
    <property type="match status" value="1"/>
</dbReference>
<evidence type="ECO:0000256" key="4">
    <source>
        <dbReference type="ARBA" id="ARBA00022801"/>
    </source>
</evidence>
<accession>A0AAV5QRR8</accession>
<proteinExistence type="inferred from homology"/>
<keyword evidence="7" id="KW-1185">Reference proteome</keyword>
<dbReference type="Gene3D" id="3.40.50.1820">
    <property type="entry name" value="alpha/beta hydrolase"/>
    <property type="match status" value="1"/>
</dbReference>
<comment type="caution">
    <text evidence="6">The sequence shown here is derived from an EMBL/GenBank/DDBJ whole genome shotgun (WGS) entry which is preliminary data.</text>
</comment>
<comment type="subcellular location">
    <subcellularLocation>
        <location evidence="1">Lipid droplet</location>
    </subcellularLocation>
</comment>
<keyword evidence="3" id="KW-0551">Lipid droplet</keyword>
<name>A0AAV5QRR8_9ASCO</name>
<evidence type="ECO:0000256" key="5">
    <source>
        <dbReference type="SAM" id="Phobius"/>
    </source>
</evidence>
<keyword evidence="4 6" id="KW-0378">Hydrolase</keyword>
<dbReference type="GO" id="GO:0019915">
    <property type="term" value="P:lipid storage"/>
    <property type="evidence" value="ECO:0007669"/>
    <property type="project" value="InterPro"/>
</dbReference>